<dbReference type="VEuPathDB" id="FungiDB:I302_08644"/>
<dbReference type="EMBL" id="KI894026">
    <property type="protein sequence ID" value="OCF21865.1"/>
    <property type="molecule type" value="Genomic_DNA"/>
</dbReference>
<reference evidence="2" key="4">
    <citation type="submission" date="2024-02" db="EMBL/GenBank/DDBJ databases">
        <title>Comparative genomics of Cryptococcus and Kwoniella reveals pathogenesis evolution and contrasting modes of karyotype evolution via chromosome fusion or intercentromeric recombination.</title>
        <authorList>
            <person name="Coelho M.A."/>
            <person name="David-Palma M."/>
            <person name="Shea T."/>
            <person name="Bowers K."/>
            <person name="McGinley-Smith S."/>
            <person name="Mohammad A.W."/>
            <person name="Gnirke A."/>
            <person name="Yurkov A.M."/>
            <person name="Nowrousian M."/>
            <person name="Sun S."/>
            <person name="Cuomo C.A."/>
            <person name="Heitman J."/>
        </authorList>
    </citation>
    <scope>NUCLEOTIDE SEQUENCE</scope>
    <source>
        <strain evidence="2">CBS 10118</strain>
    </source>
</reference>
<dbReference type="RefSeq" id="XP_019042935.1">
    <property type="nucleotide sequence ID" value="XM_019195222.1"/>
</dbReference>
<dbReference type="GeneID" id="30213043"/>
<reference evidence="2" key="2">
    <citation type="submission" date="2013-07" db="EMBL/GenBank/DDBJ databases">
        <authorList>
            <consortium name="The Broad Institute Genome Sequencing Platform"/>
            <person name="Cuomo C."/>
            <person name="Litvintseva A."/>
            <person name="Chen Y."/>
            <person name="Heitman J."/>
            <person name="Sun S."/>
            <person name="Springer D."/>
            <person name="Dromer F."/>
            <person name="Young S.K."/>
            <person name="Zeng Q."/>
            <person name="Gargeya S."/>
            <person name="Fitzgerald M."/>
            <person name="Abouelleil A."/>
            <person name="Alvarado L."/>
            <person name="Berlin A.M."/>
            <person name="Chapman S.B."/>
            <person name="Dewar J."/>
            <person name="Goldberg J."/>
            <person name="Griggs A."/>
            <person name="Gujja S."/>
            <person name="Hansen M."/>
            <person name="Howarth C."/>
            <person name="Imamovic A."/>
            <person name="Larimer J."/>
            <person name="McCowan C."/>
            <person name="Murphy C."/>
            <person name="Pearson M."/>
            <person name="Priest M."/>
            <person name="Roberts A."/>
            <person name="Saif S."/>
            <person name="Shea T."/>
            <person name="Sykes S."/>
            <person name="Wortman J."/>
            <person name="Nusbaum C."/>
            <person name="Birren B."/>
        </authorList>
    </citation>
    <scope>NUCLEOTIDE SEQUENCE</scope>
    <source>
        <strain evidence="2">CBS 10118</strain>
    </source>
</reference>
<reference evidence="1" key="3">
    <citation type="submission" date="2014-01" db="EMBL/GenBank/DDBJ databases">
        <title>Evolution of pathogenesis and genome organization in the Tremellales.</title>
        <authorList>
            <person name="Cuomo C."/>
            <person name="Litvintseva A."/>
            <person name="Heitman J."/>
            <person name="Chen Y."/>
            <person name="Sun S."/>
            <person name="Springer D."/>
            <person name="Dromer F."/>
            <person name="Young S."/>
            <person name="Zeng Q."/>
            <person name="Chapman S."/>
            <person name="Gujja S."/>
            <person name="Saif S."/>
            <person name="Birren B."/>
        </authorList>
    </citation>
    <scope>NUCLEOTIDE SEQUENCE</scope>
    <source>
        <strain evidence="1">CBS 10118</strain>
    </source>
</reference>
<reference evidence="1" key="1">
    <citation type="submission" date="2013-07" db="EMBL/GenBank/DDBJ databases">
        <title>The Genome Sequence of Cryptococcus bestiolae CBS10118.</title>
        <authorList>
            <consortium name="The Broad Institute Genome Sequencing Platform"/>
            <person name="Cuomo C."/>
            <person name="Litvintseva A."/>
            <person name="Chen Y."/>
            <person name="Heitman J."/>
            <person name="Sun S."/>
            <person name="Springer D."/>
            <person name="Dromer F."/>
            <person name="Young S.K."/>
            <person name="Zeng Q."/>
            <person name="Gargeya S."/>
            <person name="Fitzgerald M."/>
            <person name="Abouelleil A."/>
            <person name="Alvarado L."/>
            <person name="Berlin A.M."/>
            <person name="Chapman S.B."/>
            <person name="Dewar J."/>
            <person name="Goldberg J."/>
            <person name="Griggs A."/>
            <person name="Gujja S."/>
            <person name="Hansen M."/>
            <person name="Howarth C."/>
            <person name="Imamovic A."/>
            <person name="Larimer J."/>
            <person name="McCowan C."/>
            <person name="Murphy C."/>
            <person name="Pearson M."/>
            <person name="Priest M."/>
            <person name="Roberts A."/>
            <person name="Saif S."/>
            <person name="Shea T."/>
            <person name="Sykes S."/>
            <person name="Wortman J."/>
            <person name="Nusbaum C."/>
            <person name="Birren B."/>
        </authorList>
    </citation>
    <scope>NUCLEOTIDE SEQUENCE [LARGE SCALE GENOMIC DNA]</scope>
    <source>
        <strain evidence="1">CBS 10118</strain>
    </source>
</reference>
<protein>
    <submittedName>
        <fullName evidence="1">Uncharacterized protein</fullName>
    </submittedName>
</protein>
<evidence type="ECO:0000313" key="1">
    <source>
        <dbReference type="EMBL" id="OCF21865.1"/>
    </source>
</evidence>
<organism evidence="1">
    <name type="scientific">Kwoniella bestiolae CBS 10118</name>
    <dbReference type="NCBI Taxonomy" id="1296100"/>
    <lineage>
        <taxon>Eukaryota</taxon>
        <taxon>Fungi</taxon>
        <taxon>Dikarya</taxon>
        <taxon>Basidiomycota</taxon>
        <taxon>Agaricomycotina</taxon>
        <taxon>Tremellomycetes</taxon>
        <taxon>Tremellales</taxon>
        <taxon>Cryptococcaceae</taxon>
        <taxon>Kwoniella</taxon>
    </lineage>
</organism>
<proteinExistence type="predicted"/>
<name>A0A1B9FSX3_9TREE</name>
<evidence type="ECO:0000313" key="3">
    <source>
        <dbReference type="Proteomes" id="UP000092730"/>
    </source>
</evidence>
<dbReference type="KEGG" id="kbi:30213043"/>
<dbReference type="AlphaFoldDB" id="A0A1B9FSX3"/>
<accession>A0A1B9FSX3</accession>
<dbReference type="Proteomes" id="UP000092730">
    <property type="component" value="Chromosome 3"/>
</dbReference>
<gene>
    <name evidence="1" type="ORF">I302_08644</name>
    <name evidence="2" type="ORF">I302_105361</name>
</gene>
<evidence type="ECO:0000313" key="2">
    <source>
        <dbReference type="EMBL" id="WVW83342.1"/>
    </source>
</evidence>
<sequence length="496" mass="56790">MPSIRTFTRWLKNPTREPSIDTNRRESNIAVDLPNKPAAELPDHIWLDILKLVRRPTGQILRDQCSVSGQVDDGHGLSDWSRYHQNDLAALMRVSKQLHHLASPLLYDRIIVCDPYRLFYGIDRTPSPDTRSSKLDCLGQVRSMVLIYCKPSKQHPSPTPSFQQFNWSRLPIYQTPKDPDDQNFLQVYLTALESIHHTNQLLETIQQPKFPLSKASRGDTMIFRNIERLIIGIADFKMRNRGWMLDEPSPRNLKNGHAEDQIVKDLLKRRNEISLEFASNLRYHTSKARKACFHSNFGPWTCIPMAKHQSDTTDITAFLDHSISHHPKSIHIVPFTTNHWIITKDLIKGCFVNTDSSWLMDWIDDALPILLHHLCRIIDESLSNFPKRQHSGKLRSTELNIVLPLGMAPLRTAAISIKTAAGQTGFSMPPARLMSIQDKEQVYAIIGERLMPKNTGYYQQRGFSLKVKQAEEGVPMDVDVRPDPVECRCCGLIELV</sequence>
<dbReference type="EMBL" id="CP144543">
    <property type="protein sequence ID" value="WVW83342.1"/>
    <property type="molecule type" value="Genomic_DNA"/>
</dbReference>
<keyword evidence="3" id="KW-1185">Reference proteome</keyword>